<evidence type="ECO:0000313" key="7">
    <source>
        <dbReference type="Proteomes" id="UP000466794"/>
    </source>
</evidence>
<dbReference type="InterPro" id="IPR009057">
    <property type="entry name" value="Homeodomain-like_sf"/>
</dbReference>
<dbReference type="PRINTS" id="PR00455">
    <property type="entry name" value="HTHTETR"/>
</dbReference>
<evidence type="ECO:0000256" key="3">
    <source>
        <dbReference type="ARBA" id="ARBA00023163"/>
    </source>
</evidence>
<dbReference type="Gene3D" id="1.10.10.60">
    <property type="entry name" value="Homeodomain-like"/>
    <property type="match status" value="1"/>
</dbReference>
<dbReference type="SUPFAM" id="SSF48498">
    <property type="entry name" value="Tetracyclin repressor-like, C-terminal domain"/>
    <property type="match status" value="1"/>
</dbReference>
<keyword evidence="3" id="KW-0804">Transcription</keyword>
<dbReference type="RefSeq" id="WP_157387289.1">
    <property type="nucleotide sequence ID" value="NZ_WRPP01000002.1"/>
</dbReference>
<accession>A0A7K1UUQ5</accession>
<keyword evidence="2 4" id="KW-0238">DNA-binding</keyword>
<dbReference type="PANTHER" id="PTHR30055">
    <property type="entry name" value="HTH-TYPE TRANSCRIPTIONAL REGULATOR RUTR"/>
    <property type="match status" value="1"/>
</dbReference>
<evidence type="ECO:0000256" key="4">
    <source>
        <dbReference type="PROSITE-ProRule" id="PRU00335"/>
    </source>
</evidence>
<dbReference type="GO" id="GO:0003700">
    <property type="term" value="F:DNA-binding transcription factor activity"/>
    <property type="evidence" value="ECO:0007669"/>
    <property type="project" value="TreeGrafter"/>
</dbReference>
<dbReference type="EMBL" id="WRPP01000002">
    <property type="protein sequence ID" value="MVU77608.1"/>
    <property type="molecule type" value="Genomic_DNA"/>
</dbReference>
<evidence type="ECO:0000256" key="1">
    <source>
        <dbReference type="ARBA" id="ARBA00023015"/>
    </source>
</evidence>
<dbReference type="InterPro" id="IPR050109">
    <property type="entry name" value="HTH-type_TetR-like_transc_reg"/>
</dbReference>
<gene>
    <name evidence="6" type="ORF">GPX89_10195</name>
</gene>
<evidence type="ECO:0000313" key="6">
    <source>
        <dbReference type="EMBL" id="MVU77608.1"/>
    </source>
</evidence>
<proteinExistence type="predicted"/>
<dbReference type="GO" id="GO:0000976">
    <property type="term" value="F:transcription cis-regulatory region binding"/>
    <property type="evidence" value="ECO:0007669"/>
    <property type="project" value="TreeGrafter"/>
</dbReference>
<dbReference type="AlphaFoldDB" id="A0A7K1UUQ5"/>
<dbReference type="InterPro" id="IPR001647">
    <property type="entry name" value="HTH_TetR"/>
</dbReference>
<feature type="DNA-binding region" description="H-T-H motif" evidence="4">
    <location>
        <begin position="33"/>
        <end position="52"/>
    </location>
</feature>
<keyword evidence="1" id="KW-0805">Transcription regulation</keyword>
<sequence length="200" mass="22328">MTDPQNARGRRTVGALLAATREIIENDGMSALTMAAVAERAGVTRRAVYLHFATRTDLVTALYRSLGETEDLAESLQAVWDTPDAVSGLREWVAHLVRSHLRILAVLRAFEQAQHTDPDAAALWRTTQGNWLKGSRRVVERLARDGMLAPHLSVDTATDLLWALMSLDLLDRLAHQRRWSNKRLTEQLTATYMATFVAPS</sequence>
<comment type="caution">
    <text evidence="6">The sequence shown here is derived from an EMBL/GenBank/DDBJ whole genome shotgun (WGS) entry which is preliminary data.</text>
</comment>
<dbReference type="SUPFAM" id="SSF46689">
    <property type="entry name" value="Homeodomain-like"/>
    <property type="match status" value="1"/>
</dbReference>
<dbReference type="Proteomes" id="UP000466794">
    <property type="component" value="Unassembled WGS sequence"/>
</dbReference>
<dbReference type="PROSITE" id="PS50977">
    <property type="entry name" value="HTH_TETR_2"/>
    <property type="match status" value="1"/>
</dbReference>
<evidence type="ECO:0000259" key="5">
    <source>
        <dbReference type="PROSITE" id="PS50977"/>
    </source>
</evidence>
<name>A0A7K1UUQ5_9NOCA</name>
<dbReference type="Pfam" id="PF00440">
    <property type="entry name" value="TetR_N"/>
    <property type="match status" value="1"/>
</dbReference>
<protein>
    <submittedName>
        <fullName evidence="6">TetR family transcriptional regulator</fullName>
    </submittedName>
</protein>
<keyword evidence="7" id="KW-1185">Reference proteome</keyword>
<dbReference type="PANTHER" id="PTHR30055:SF234">
    <property type="entry name" value="HTH-TYPE TRANSCRIPTIONAL REGULATOR BETI"/>
    <property type="match status" value="1"/>
</dbReference>
<organism evidence="6 7">
    <name type="scientific">Nocardia terrae</name>
    <dbReference type="NCBI Taxonomy" id="2675851"/>
    <lineage>
        <taxon>Bacteria</taxon>
        <taxon>Bacillati</taxon>
        <taxon>Actinomycetota</taxon>
        <taxon>Actinomycetes</taxon>
        <taxon>Mycobacteriales</taxon>
        <taxon>Nocardiaceae</taxon>
        <taxon>Nocardia</taxon>
    </lineage>
</organism>
<reference evidence="6 7" key="1">
    <citation type="submission" date="2019-12" db="EMBL/GenBank/DDBJ databases">
        <title>Nocardia sp. nov. ET3-3 isolated from soil.</title>
        <authorList>
            <person name="Kanchanasin P."/>
            <person name="Tanasupawat S."/>
            <person name="Yuki M."/>
            <person name="Kudo T."/>
        </authorList>
    </citation>
    <scope>NUCLEOTIDE SEQUENCE [LARGE SCALE GENOMIC DNA]</scope>
    <source>
        <strain evidence="6 7">ET3-3</strain>
    </source>
</reference>
<evidence type="ECO:0000256" key="2">
    <source>
        <dbReference type="ARBA" id="ARBA00023125"/>
    </source>
</evidence>
<dbReference type="InterPro" id="IPR036271">
    <property type="entry name" value="Tet_transcr_reg_TetR-rel_C_sf"/>
</dbReference>
<dbReference type="Gene3D" id="1.10.357.10">
    <property type="entry name" value="Tetracycline Repressor, domain 2"/>
    <property type="match status" value="1"/>
</dbReference>
<feature type="domain" description="HTH tetR-type" evidence="5">
    <location>
        <begin position="10"/>
        <end position="70"/>
    </location>
</feature>